<dbReference type="Pfam" id="PF04938">
    <property type="entry name" value="SIP1"/>
    <property type="match status" value="1"/>
</dbReference>
<evidence type="ECO:0000256" key="1">
    <source>
        <dbReference type="ARBA" id="ARBA00025758"/>
    </source>
</evidence>
<accession>A0A1Y2ID07</accession>
<proteinExistence type="inferred from homology"/>
<evidence type="ECO:0000313" key="3">
    <source>
        <dbReference type="EMBL" id="OSC99008.1"/>
    </source>
</evidence>
<dbReference type="OrthoDB" id="428895at2759"/>
<dbReference type="AlphaFoldDB" id="A0A1Y2ID07"/>
<dbReference type="GO" id="GO:0000387">
    <property type="term" value="P:spliceosomal snRNP assembly"/>
    <property type="evidence" value="ECO:0007669"/>
    <property type="project" value="InterPro"/>
</dbReference>
<feature type="compositionally biased region" description="Basic residues" evidence="2">
    <location>
        <begin position="153"/>
        <end position="169"/>
    </location>
</feature>
<dbReference type="InterPro" id="IPR035426">
    <property type="entry name" value="Gemin2/Brr1"/>
</dbReference>
<protein>
    <recommendedName>
        <fullName evidence="5">Survival motor neuron interacting protein 1</fullName>
    </recommendedName>
</protein>
<dbReference type="Gene3D" id="1.20.58.1070">
    <property type="match status" value="1"/>
</dbReference>
<dbReference type="EMBL" id="KZ084132">
    <property type="protein sequence ID" value="OSC99008.1"/>
    <property type="molecule type" value="Genomic_DNA"/>
</dbReference>
<keyword evidence="4" id="KW-1185">Reference proteome</keyword>
<dbReference type="InterPro" id="IPR023251">
    <property type="entry name" value="Brr1"/>
</dbReference>
<evidence type="ECO:0000256" key="2">
    <source>
        <dbReference type="SAM" id="MobiDB-lite"/>
    </source>
</evidence>
<feature type="region of interest" description="Disordered" evidence="2">
    <location>
        <begin position="1"/>
        <end position="23"/>
    </location>
</feature>
<dbReference type="PRINTS" id="PR02039">
    <property type="entry name" value="SPLICEFRBRR1"/>
</dbReference>
<organism evidence="3 4">
    <name type="scientific">Trametes coccinea (strain BRFM310)</name>
    <name type="common">Pycnoporus coccineus</name>
    <dbReference type="NCBI Taxonomy" id="1353009"/>
    <lineage>
        <taxon>Eukaryota</taxon>
        <taxon>Fungi</taxon>
        <taxon>Dikarya</taxon>
        <taxon>Basidiomycota</taxon>
        <taxon>Agaricomycotina</taxon>
        <taxon>Agaricomycetes</taxon>
        <taxon>Polyporales</taxon>
        <taxon>Polyporaceae</taxon>
        <taxon>Trametes</taxon>
    </lineage>
</organism>
<name>A0A1Y2ID07_TRAC3</name>
<dbReference type="PANTHER" id="PTHR12794:SF0">
    <property type="entry name" value="GEM-ASSOCIATED PROTEIN 2"/>
    <property type="match status" value="1"/>
</dbReference>
<evidence type="ECO:0008006" key="5">
    <source>
        <dbReference type="Google" id="ProtNLM"/>
    </source>
</evidence>
<reference evidence="3 4" key="1">
    <citation type="journal article" date="2015" name="Biotechnol. Biofuels">
        <title>Enhanced degradation of softwood versus hardwood by the white-rot fungus Pycnoporus coccineus.</title>
        <authorList>
            <person name="Couturier M."/>
            <person name="Navarro D."/>
            <person name="Chevret D."/>
            <person name="Henrissat B."/>
            <person name="Piumi F."/>
            <person name="Ruiz-Duenas F.J."/>
            <person name="Martinez A.T."/>
            <person name="Grigoriev I.V."/>
            <person name="Riley R."/>
            <person name="Lipzen A."/>
            <person name="Berrin J.G."/>
            <person name="Master E.R."/>
            <person name="Rosso M.N."/>
        </authorList>
    </citation>
    <scope>NUCLEOTIDE SEQUENCE [LARGE SCALE GENOMIC DNA]</scope>
    <source>
        <strain evidence="3 4">BRFM310</strain>
    </source>
</reference>
<evidence type="ECO:0000313" key="4">
    <source>
        <dbReference type="Proteomes" id="UP000193067"/>
    </source>
</evidence>
<dbReference type="GO" id="GO:0030532">
    <property type="term" value="C:small nuclear ribonucleoprotein complex"/>
    <property type="evidence" value="ECO:0007669"/>
    <property type="project" value="InterPro"/>
</dbReference>
<dbReference type="GO" id="GO:0032797">
    <property type="term" value="C:SMN complex"/>
    <property type="evidence" value="ECO:0007669"/>
    <property type="project" value="TreeGrafter"/>
</dbReference>
<gene>
    <name evidence="3" type="ORF">PYCCODRAFT_1396155</name>
</gene>
<dbReference type="Proteomes" id="UP000193067">
    <property type="component" value="Unassembled WGS sequence"/>
</dbReference>
<dbReference type="PANTHER" id="PTHR12794">
    <property type="entry name" value="GEMIN2"/>
    <property type="match status" value="1"/>
</dbReference>
<sequence>MSHSAKRKLDALEDSDDEEPMLGRQVLPVANLPETFDGVPMDGMQYLFTVRRDARLLPHVTRVANPYDVPEVSAAAPLPGPSEPRAPRDILPSEEWRETFLRRFKNFRKNSVQPTIHVHIPDSTSKLMPDKKERDLWWAFLAGRPESEWNPPKKPKQPKVSRWQQRKQKGVGAPVFADDLREDASLSYDAPESESAAAGPSDLSYEVGADASYSVDAAQSLPTPSGTPAPQDVSADVSMTSEDVREVPLVYLPREPTPALLQHIDHRYAMHLLMYFTHWINLRLEQPSMSLGEITQSHARWMFTLLSRVDDWITSDETSLLRNLARACISFMVERRRRRAAQSKDEEGEVREVAAEDASTLDDASCWMIISAITGMWGQKDLWMDAEELLAKMEGGVA</sequence>
<comment type="similarity">
    <text evidence="1">Belongs to the gemin-2 family.</text>
</comment>
<feature type="region of interest" description="Disordered" evidence="2">
    <location>
        <begin position="147"/>
        <end position="176"/>
    </location>
</feature>